<evidence type="ECO:0000259" key="6">
    <source>
        <dbReference type="PROSITE" id="PS51194"/>
    </source>
</evidence>
<dbReference type="HOGENOM" id="CLU_003041_1_3_9"/>
<dbReference type="GO" id="GO:0005524">
    <property type="term" value="F:ATP binding"/>
    <property type="evidence" value="ECO:0007669"/>
    <property type="project" value="UniProtKB-KW"/>
</dbReference>
<dbReference type="Gene3D" id="3.40.50.300">
    <property type="entry name" value="P-loop containing nucleotide triphosphate hydrolases"/>
    <property type="match status" value="2"/>
</dbReference>
<dbReference type="AlphaFoldDB" id="Q1JL68"/>
<dbReference type="InterPro" id="IPR027417">
    <property type="entry name" value="P-loop_NTPase"/>
</dbReference>
<evidence type="ECO:0000256" key="4">
    <source>
        <dbReference type="ARBA" id="ARBA00022840"/>
    </source>
</evidence>
<dbReference type="Proteomes" id="UP000002433">
    <property type="component" value="Chromosome"/>
</dbReference>
<dbReference type="CDD" id="cd18787">
    <property type="entry name" value="SF2_C_DEAD"/>
    <property type="match status" value="1"/>
</dbReference>
<dbReference type="GO" id="GO:0003724">
    <property type="term" value="F:RNA helicase activity"/>
    <property type="evidence" value="ECO:0007669"/>
    <property type="project" value="TreeGrafter"/>
</dbReference>
<protein>
    <submittedName>
        <fullName evidence="7">ATP-dependent RNA helicase</fullName>
    </submittedName>
</protein>
<gene>
    <name evidence="7" type="primary">deaD2</name>
    <name evidence="7" type="ordered locus">MGAS9429_Spy1164</name>
</gene>
<dbReference type="KEGG" id="spk:MGAS9429_Spy1164"/>
<dbReference type="SUPFAM" id="SSF52540">
    <property type="entry name" value="P-loop containing nucleoside triphosphate hydrolases"/>
    <property type="match status" value="1"/>
</dbReference>
<organism evidence="7 8">
    <name type="scientific">Streptococcus pyogenes serotype M12 (strain MGAS9429)</name>
    <dbReference type="NCBI Taxonomy" id="370551"/>
    <lineage>
        <taxon>Bacteria</taxon>
        <taxon>Bacillati</taxon>
        <taxon>Bacillota</taxon>
        <taxon>Bacilli</taxon>
        <taxon>Lactobacillales</taxon>
        <taxon>Streptococcaceae</taxon>
        <taxon>Streptococcus</taxon>
    </lineage>
</organism>
<dbReference type="InterPro" id="IPR011545">
    <property type="entry name" value="DEAD/DEAH_box_helicase_dom"/>
</dbReference>
<dbReference type="InterPro" id="IPR001650">
    <property type="entry name" value="Helicase_C-like"/>
</dbReference>
<evidence type="ECO:0000256" key="3">
    <source>
        <dbReference type="ARBA" id="ARBA00022806"/>
    </source>
</evidence>
<proteinExistence type="predicted"/>
<dbReference type="PROSITE" id="PS51192">
    <property type="entry name" value="HELICASE_ATP_BIND_1"/>
    <property type="match status" value="1"/>
</dbReference>
<dbReference type="PANTHER" id="PTHR47963:SF7">
    <property type="entry name" value="ATP-DEPENDENT RNA HELICASE YFML-RELATED"/>
    <property type="match status" value="1"/>
</dbReference>
<keyword evidence="1" id="KW-0547">Nucleotide-binding</keyword>
<feature type="domain" description="Helicase ATP-binding" evidence="5">
    <location>
        <begin position="40"/>
        <end position="209"/>
    </location>
</feature>
<keyword evidence="4" id="KW-0067">ATP-binding</keyword>
<dbReference type="PROSITE" id="PS51194">
    <property type="entry name" value="HELICASE_CTER"/>
    <property type="match status" value="1"/>
</dbReference>
<dbReference type="SMART" id="SM00487">
    <property type="entry name" value="DEXDc"/>
    <property type="match status" value="1"/>
</dbReference>
<keyword evidence="2" id="KW-0378">Hydrolase</keyword>
<dbReference type="GO" id="GO:0009409">
    <property type="term" value="P:response to cold"/>
    <property type="evidence" value="ECO:0007669"/>
    <property type="project" value="TreeGrafter"/>
</dbReference>
<evidence type="ECO:0000256" key="2">
    <source>
        <dbReference type="ARBA" id="ARBA00022801"/>
    </source>
</evidence>
<accession>Q1JL68</accession>
<evidence type="ECO:0000256" key="1">
    <source>
        <dbReference type="ARBA" id="ARBA00022741"/>
    </source>
</evidence>
<keyword evidence="3 7" id="KW-0347">Helicase</keyword>
<dbReference type="Pfam" id="PF00270">
    <property type="entry name" value="DEAD"/>
    <property type="match status" value="1"/>
</dbReference>
<dbReference type="GO" id="GO:0005829">
    <property type="term" value="C:cytosol"/>
    <property type="evidence" value="ECO:0007669"/>
    <property type="project" value="TreeGrafter"/>
</dbReference>
<evidence type="ECO:0000259" key="5">
    <source>
        <dbReference type="PROSITE" id="PS51192"/>
    </source>
</evidence>
<dbReference type="SMART" id="SM00490">
    <property type="entry name" value="HELICc"/>
    <property type="match status" value="1"/>
</dbReference>
<dbReference type="PANTHER" id="PTHR47963">
    <property type="entry name" value="DEAD-BOX ATP-DEPENDENT RNA HELICASE 47, MITOCHONDRIAL"/>
    <property type="match status" value="1"/>
</dbReference>
<evidence type="ECO:0000313" key="8">
    <source>
        <dbReference type="Proteomes" id="UP000002433"/>
    </source>
</evidence>
<dbReference type="GO" id="GO:0005840">
    <property type="term" value="C:ribosome"/>
    <property type="evidence" value="ECO:0007669"/>
    <property type="project" value="TreeGrafter"/>
</dbReference>
<feature type="domain" description="Helicase C-terminal" evidence="6">
    <location>
        <begin position="229"/>
        <end position="372"/>
    </location>
</feature>
<name>Q1JL68_STRPC</name>
<dbReference type="GO" id="GO:0033592">
    <property type="term" value="F:RNA strand annealing activity"/>
    <property type="evidence" value="ECO:0007669"/>
    <property type="project" value="TreeGrafter"/>
</dbReference>
<dbReference type="InterPro" id="IPR044742">
    <property type="entry name" value="DEAD/DEAH_RhlB"/>
</dbReference>
<dbReference type="GO" id="GO:0016787">
    <property type="term" value="F:hydrolase activity"/>
    <property type="evidence" value="ECO:0007669"/>
    <property type="project" value="UniProtKB-KW"/>
</dbReference>
<dbReference type="CDD" id="cd00268">
    <property type="entry name" value="DEADc"/>
    <property type="match status" value="1"/>
</dbReference>
<reference evidence="7 8" key="1">
    <citation type="journal article" date="2006" name="Proc. Natl. Acad. Sci. U.S.A.">
        <title>Molecular genetic anatomy of inter- and intraserotype variation in the human bacterial pathogen group A Streptococcus.</title>
        <authorList>
            <person name="Beres S.B."/>
            <person name="Richter E.W."/>
            <person name="Nagiec M.J."/>
            <person name="Sumby P."/>
            <person name="Porcella S.F."/>
            <person name="DeLeo F.R."/>
            <person name="Musser J.M."/>
        </authorList>
    </citation>
    <scope>NUCLEOTIDE SEQUENCE [LARGE SCALE GENOMIC DNA]</scope>
    <source>
        <strain evidence="7 8">MGAS9429</strain>
    </source>
</reference>
<dbReference type="EMBL" id="CP000259">
    <property type="protein sequence ID" value="ABF32351.1"/>
    <property type="molecule type" value="Genomic_DNA"/>
</dbReference>
<dbReference type="Pfam" id="PF00271">
    <property type="entry name" value="Helicase_C"/>
    <property type="match status" value="1"/>
</dbReference>
<sequence>MNIETIVKGRRMITKFPPQWQEKLDQVAFTHLTPIQEQAFQPIVDGKNFLGISPTGTGKTLAYVFPSLLALTPKKSQQLLILAPNTELAGQIFEVTKDWAQPLGLTAQLFISGTSQKRQIERLKKGPEILIGTPGRIFELIKLKKIKMMSVNTIVLDEYDELLGDSQYDFVQKISHYVPRDHQMVYMSATNKVDQTSLAPNTFCIDLSEQTNDAIQHFYLMVDKRERTDLLRKFANIPHFRALVFFNSLSDLGATEERLQYNGAAAVSLASDINVKFRKTILEKFKSHQLSLLLATDLVARGIDIDNLDYVIHFDVARDKENYTHRAGRTGRMGKSGIVITFVSHPEDLKKLKKFAKVSEISLKNQQLHFIN</sequence>
<dbReference type="InterPro" id="IPR050547">
    <property type="entry name" value="DEAD_box_RNA_helicases"/>
</dbReference>
<evidence type="ECO:0000313" key="7">
    <source>
        <dbReference type="EMBL" id="ABF32351.1"/>
    </source>
</evidence>
<dbReference type="InterPro" id="IPR014001">
    <property type="entry name" value="Helicase_ATP-bd"/>
</dbReference>